<sequence length="68" mass="7817">MSGWMMIRPSSREQLAESCSGKDQYWARICMPVRFGERSRKVPDRAGNHLTVVVVSKGFIKMESEQLK</sequence>
<keyword evidence="2" id="KW-1185">Reference proteome</keyword>
<protein>
    <submittedName>
        <fullName evidence="1">Uncharacterized protein</fullName>
    </submittedName>
</protein>
<dbReference type="AlphaFoldDB" id="A0A3P6SH41"/>
<evidence type="ECO:0000313" key="1">
    <source>
        <dbReference type="EMBL" id="VDK70849.1"/>
    </source>
</evidence>
<dbReference type="EMBL" id="UYRX01000041">
    <property type="protein sequence ID" value="VDK70849.1"/>
    <property type="molecule type" value="Genomic_DNA"/>
</dbReference>
<organism evidence="1 2">
    <name type="scientific">Litomosoides sigmodontis</name>
    <name type="common">Filarial nematode worm</name>
    <dbReference type="NCBI Taxonomy" id="42156"/>
    <lineage>
        <taxon>Eukaryota</taxon>
        <taxon>Metazoa</taxon>
        <taxon>Ecdysozoa</taxon>
        <taxon>Nematoda</taxon>
        <taxon>Chromadorea</taxon>
        <taxon>Rhabditida</taxon>
        <taxon>Spirurina</taxon>
        <taxon>Spiruromorpha</taxon>
        <taxon>Filarioidea</taxon>
        <taxon>Onchocercidae</taxon>
        <taxon>Litomosoides</taxon>
    </lineage>
</organism>
<name>A0A3P6SH41_LITSI</name>
<gene>
    <name evidence="1" type="ORF">NLS_LOCUS1247</name>
</gene>
<evidence type="ECO:0000313" key="2">
    <source>
        <dbReference type="Proteomes" id="UP000277928"/>
    </source>
</evidence>
<accession>A0A3P6SH41</accession>
<reference evidence="1 2" key="1">
    <citation type="submission" date="2018-08" db="EMBL/GenBank/DDBJ databases">
        <authorList>
            <person name="Laetsch R D."/>
            <person name="Stevens L."/>
            <person name="Kumar S."/>
            <person name="Blaxter L. M."/>
        </authorList>
    </citation>
    <scope>NUCLEOTIDE SEQUENCE [LARGE SCALE GENOMIC DNA]</scope>
</reference>
<proteinExistence type="predicted"/>
<dbReference type="Proteomes" id="UP000277928">
    <property type="component" value="Unassembled WGS sequence"/>
</dbReference>